<accession>A0ABT0RX24</accession>
<evidence type="ECO:0000313" key="2">
    <source>
        <dbReference type="Proteomes" id="UP001203410"/>
    </source>
</evidence>
<dbReference type="Proteomes" id="UP001203410">
    <property type="component" value="Unassembled WGS sequence"/>
</dbReference>
<evidence type="ECO:0000313" key="1">
    <source>
        <dbReference type="EMBL" id="MCL6699582.1"/>
    </source>
</evidence>
<name>A0ABT0RX24_9SPHN</name>
<comment type="caution">
    <text evidence="1">The sequence shown here is derived from an EMBL/GenBank/DDBJ whole genome shotgun (WGS) entry which is preliminary data.</text>
</comment>
<dbReference type="RefSeq" id="WP_249905036.1">
    <property type="nucleotide sequence ID" value="NZ_JAMGBA010000003.1"/>
</dbReference>
<sequence length="244" mass="28114">MPKKEKKGRRPIPNYPILEGHVRDKKKLIPPILGIPQTTFISTIDLIFPEIVWVGILLEWYGLREGIEVISKILKKLWNAQTNVNWYRFSEIAANGDKLTIILNEEELANISVAFAAFRLTYDWPGLEWATSHDEAEEAKRRVELTVRKYANRFDQPYLTVVSTIIYAMAIADKMKFATGTVPDIEAIVIDWGSDRAEMAACSVRACSMAFFPHDGSEESEDWCKHFWRKNYQTSSCEWNEHAI</sequence>
<gene>
    <name evidence="1" type="ORF">LZ496_12410</name>
</gene>
<reference evidence="1 2" key="1">
    <citation type="submission" date="2022-05" db="EMBL/GenBank/DDBJ databases">
        <authorList>
            <person name="Jo J.-H."/>
            <person name="Im W.-T."/>
        </authorList>
    </citation>
    <scope>NUCLEOTIDE SEQUENCE [LARGE SCALE GENOMIC DNA]</scope>
    <source>
        <strain evidence="1 2">NSE70-1</strain>
    </source>
</reference>
<protein>
    <submittedName>
        <fullName evidence="1">Uncharacterized protein</fullName>
    </submittedName>
</protein>
<proteinExistence type="predicted"/>
<organism evidence="1 2">
    <name type="scientific">Sphingomonas caseinilyticus</name>
    <dbReference type="NCBI Taxonomy" id="2908205"/>
    <lineage>
        <taxon>Bacteria</taxon>
        <taxon>Pseudomonadati</taxon>
        <taxon>Pseudomonadota</taxon>
        <taxon>Alphaproteobacteria</taxon>
        <taxon>Sphingomonadales</taxon>
        <taxon>Sphingomonadaceae</taxon>
        <taxon>Sphingomonas</taxon>
    </lineage>
</organism>
<dbReference type="EMBL" id="JAMGBA010000003">
    <property type="protein sequence ID" value="MCL6699582.1"/>
    <property type="molecule type" value="Genomic_DNA"/>
</dbReference>
<keyword evidence="2" id="KW-1185">Reference proteome</keyword>